<sequence>MASATSSAASNTAPVMTTMSTRISGSADGVQTVQACTSGEGSSSSVVATNAQPPDYQQVVPTLRSNQEQMRKCISIDLLSAAQRETNFLRMIDRKAPMLYEQSVIENAIRSIYGAHKDVSRPHCSLHAITLSIQSIPGQFLNYDGQFPNKAARPDVNNIPPLDVHWVWHCHMLSPTHYQEDCEAICGTIVDHKLLTSDEIQQRYEQSVSVWQSHCGEEPYDFIASTSIDHPPYQPKSSYDIAAAAQRQRNFNYQISLPHYTSPRFLNEAVSRYLNFLLLKQTYTDQFFTPCYDFDVVWHTHQVHPQSYLRDCTAIFGWLLKHDDTVNDRSKNSKLLKGEALTKRLWAAHFQDSFWRRGCMYRLANAPWNDTDFVTSAVSSSDDESSSSEIFRGHPAPSFLGFENQDLSNITYGHMHIPSLALKDIPLQREQLRLKLLYGGKKVTTFNADLTTKQVIHFVLHRF</sequence>
<evidence type="ECO:0000313" key="3">
    <source>
        <dbReference type="WBParaSite" id="TCNE_0001469501-mRNA-1"/>
    </source>
</evidence>
<keyword evidence="2" id="KW-1185">Reference proteome</keyword>
<reference evidence="3" key="1">
    <citation type="submission" date="2016-06" db="UniProtKB">
        <authorList>
            <consortium name="WormBaseParasite"/>
        </authorList>
    </citation>
    <scope>IDENTIFICATION</scope>
</reference>
<name>A0A183V1S5_TOXCA</name>
<dbReference type="Pfam" id="PF07173">
    <property type="entry name" value="GRDP-like"/>
    <property type="match status" value="1"/>
</dbReference>
<dbReference type="WBParaSite" id="TCNE_0001469501-mRNA-1">
    <property type="protein sequence ID" value="TCNE_0001469501-mRNA-1"/>
    <property type="gene ID" value="TCNE_0001469501"/>
</dbReference>
<dbReference type="EMBL" id="UYWY01022395">
    <property type="protein sequence ID" value="VDM46016.1"/>
    <property type="molecule type" value="Genomic_DNA"/>
</dbReference>
<dbReference type="InterPro" id="IPR009836">
    <property type="entry name" value="GRDP-like"/>
</dbReference>
<dbReference type="AlphaFoldDB" id="A0A183V1S5"/>
<reference evidence="1 2" key="2">
    <citation type="submission" date="2018-11" db="EMBL/GenBank/DDBJ databases">
        <authorList>
            <consortium name="Pathogen Informatics"/>
        </authorList>
    </citation>
    <scope>NUCLEOTIDE SEQUENCE [LARGE SCALE GENOMIC DNA]</scope>
</reference>
<dbReference type="PANTHER" id="PTHR34365">
    <property type="entry name" value="ENOLASE (DUF1399)"/>
    <property type="match status" value="1"/>
</dbReference>
<protein>
    <submittedName>
        <fullName evidence="1 3">Uncharacterized protein</fullName>
    </submittedName>
</protein>
<accession>A0A183V1S5</accession>
<gene>
    <name evidence="1" type="ORF">TCNE_LOCUS14695</name>
</gene>
<evidence type="ECO:0000313" key="1">
    <source>
        <dbReference type="EMBL" id="VDM46016.1"/>
    </source>
</evidence>
<dbReference type="PANTHER" id="PTHR34365:SF7">
    <property type="entry name" value="GLYCINE-RICH DOMAIN-CONTAINING PROTEIN 1"/>
    <property type="match status" value="1"/>
</dbReference>
<proteinExistence type="predicted"/>
<organism evidence="2 3">
    <name type="scientific">Toxocara canis</name>
    <name type="common">Canine roundworm</name>
    <dbReference type="NCBI Taxonomy" id="6265"/>
    <lineage>
        <taxon>Eukaryota</taxon>
        <taxon>Metazoa</taxon>
        <taxon>Ecdysozoa</taxon>
        <taxon>Nematoda</taxon>
        <taxon>Chromadorea</taxon>
        <taxon>Rhabditida</taxon>
        <taxon>Spirurina</taxon>
        <taxon>Ascaridomorpha</taxon>
        <taxon>Ascaridoidea</taxon>
        <taxon>Toxocaridae</taxon>
        <taxon>Toxocara</taxon>
    </lineage>
</organism>
<dbReference type="Proteomes" id="UP000050794">
    <property type="component" value="Unassembled WGS sequence"/>
</dbReference>
<evidence type="ECO:0000313" key="2">
    <source>
        <dbReference type="Proteomes" id="UP000050794"/>
    </source>
</evidence>